<evidence type="ECO:0000313" key="1">
    <source>
        <dbReference type="EMBL" id="THF67251.1"/>
    </source>
</evidence>
<dbReference type="RefSeq" id="WP_136346660.1">
    <property type="nucleotide sequence ID" value="NZ_SSOC01000001.1"/>
</dbReference>
<accession>A0A4S4B4M8</accession>
<dbReference type="AlphaFoldDB" id="A0A4S4B4M8"/>
<dbReference type="NCBIfam" id="TIGR02522">
    <property type="entry name" value="pilus_cpaD"/>
    <property type="match status" value="1"/>
</dbReference>
<gene>
    <name evidence="1" type="ORF">E6C76_02415</name>
</gene>
<sequence>MTKTLPRHRPANLALAILPLMLLLAACETPIHAMRASRFPQTVAEAPTVEPRALALALQVSADGQGLTPESLRQANAMLGSQGRLHAQRLSITPFNARGEAFAQRLASALAASGANAPQVLAIPADAERLEVAQRQRWDLELQSEALAVITPDCSVAKPQDWMVHPYRGVGPLGCANRANIARMVSDPRDLTRPRTLEGADGSAAALAVERYQTGELRDLIDINFDNDD</sequence>
<dbReference type="InterPro" id="IPR019027">
    <property type="entry name" value="Pilus_biogenesis_CpaD-related"/>
</dbReference>
<organism evidence="1 2">
    <name type="scientific">Pseudothauera nasutitermitis</name>
    <dbReference type="NCBI Taxonomy" id="2565930"/>
    <lineage>
        <taxon>Bacteria</taxon>
        <taxon>Pseudomonadati</taxon>
        <taxon>Pseudomonadota</taxon>
        <taxon>Betaproteobacteria</taxon>
        <taxon>Rhodocyclales</taxon>
        <taxon>Zoogloeaceae</taxon>
        <taxon>Pseudothauera</taxon>
    </lineage>
</organism>
<dbReference type="PROSITE" id="PS51257">
    <property type="entry name" value="PROKAR_LIPOPROTEIN"/>
    <property type="match status" value="1"/>
</dbReference>
<evidence type="ECO:0000313" key="2">
    <source>
        <dbReference type="Proteomes" id="UP000308430"/>
    </source>
</evidence>
<reference evidence="1 2" key="1">
    <citation type="submission" date="2019-04" db="EMBL/GenBank/DDBJ databases">
        <title>Azoarcus nasutitermitis sp. nov. isolated from termite nest.</title>
        <authorList>
            <person name="Lin S.-Y."/>
            <person name="Hameed A."/>
            <person name="Hsu Y.-H."/>
            <person name="Young C.-C."/>
        </authorList>
    </citation>
    <scope>NUCLEOTIDE SEQUENCE [LARGE SCALE GENOMIC DNA]</scope>
    <source>
        <strain evidence="1 2">CC-YHH838</strain>
    </source>
</reference>
<name>A0A4S4B4M8_9RHOO</name>
<protein>
    <submittedName>
        <fullName evidence="1">Pilus assembly protein PilZ</fullName>
    </submittedName>
</protein>
<dbReference type="Pfam" id="PF09476">
    <property type="entry name" value="Pilus_CpaD"/>
    <property type="match status" value="1"/>
</dbReference>
<proteinExistence type="predicted"/>
<keyword evidence="2" id="KW-1185">Reference proteome</keyword>
<dbReference type="EMBL" id="SSOC01000001">
    <property type="protein sequence ID" value="THF67251.1"/>
    <property type="molecule type" value="Genomic_DNA"/>
</dbReference>
<comment type="caution">
    <text evidence="1">The sequence shown here is derived from an EMBL/GenBank/DDBJ whole genome shotgun (WGS) entry which is preliminary data.</text>
</comment>
<dbReference type="OrthoDB" id="9802674at2"/>
<dbReference type="Proteomes" id="UP000308430">
    <property type="component" value="Unassembled WGS sequence"/>
</dbReference>
<dbReference type="InterPro" id="IPR013361">
    <property type="entry name" value="Pilus_CpaD"/>
</dbReference>